<comment type="similarity">
    <text evidence="2 6">Belongs to the TRM6/GCD10 family.</text>
</comment>
<dbReference type="Proteomes" id="UP000801492">
    <property type="component" value="Unassembled WGS sequence"/>
</dbReference>
<name>A0A8K0G9Q0_IGNLU</name>
<sequence>MNQNQIKFGDYLIIQRQGYTKLHKIKPNGTITLGKDVIQLDNIVGHKYYETFRMIVKPGSKRLYTLEEVNELTTKNQLNIEQSGADNRNIIDDGNSQALTKDEIERLRDQAVSSSDIVEKLIANSKTFNSKTEYSQEKYLKKKEKKYFEYIQVRKPSIRLLAQLFYRQDPAKTLGIRIDDLSQILTYANIQSDGKFLLYDSGTSGLVTSAIMNSIGPNTHGQLIHAHPGNECQKAAFLAMQFPQEQVDRCIHVNLYSVLRCYYQEGGNYVKGNESDKKQNQEKSGDNSQNVNQKSHSEDNAKCSGSNSESTHEANQDSQNDEITKQSNINSRKRKHSESDSNETGTVVKRPYWQLENEKACHILQEKVDSIIVVAKEHPMSIVKELLPFLKDGRTLVVFNLVKEPLQDLYFYLKNRTDFIGVKLSNNFMRNYQVLPERTHPEVIMNFGGYILSGYKLNM</sequence>
<protein>
    <recommendedName>
        <fullName evidence="3 6">tRNA (adenine(58)-N(1))-methyltransferase non-catalytic subunit TRM6</fullName>
    </recommendedName>
</protein>
<dbReference type="GO" id="GO:0005634">
    <property type="term" value="C:nucleus"/>
    <property type="evidence" value="ECO:0007669"/>
    <property type="project" value="UniProtKB-SubCell"/>
</dbReference>
<comment type="function">
    <text evidence="6">Substrate-binding subunit of tRNA (adenine-N1-)-methyltransferase, which catalyzes the formation of N1-methyladenine at position 58 (m1A58) in initiator methionyl-tRNA.</text>
</comment>
<dbReference type="Pfam" id="PF04189">
    <property type="entry name" value="Gcd10p"/>
    <property type="match status" value="1"/>
</dbReference>
<gene>
    <name evidence="8" type="ORF">ILUMI_09385</name>
</gene>
<comment type="subunit">
    <text evidence="6">Heterotetramer.</text>
</comment>
<evidence type="ECO:0000313" key="8">
    <source>
        <dbReference type="EMBL" id="KAF2896790.1"/>
    </source>
</evidence>
<keyword evidence="5 6" id="KW-0539">Nucleus</keyword>
<dbReference type="OrthoDB" id="10254665at2759"/>
<evidence type="ECO:0000256" key="7">
    <source>
        <dbReference type="SAM" id="MobiDB-lite"/>
    </source>
</evidence>
<evidence type="ECO:0000256" key="1">
    <source>
        <dbReference type="ARBA" id="ARBA00004123"/>
    </source>
</evidence>
<dbReference type="InterPro" id="IPR017423">
    <property type="entry name" value="TRM6"/>
</dbReference>
<evidence type="ECO:0000256" key="6">
    <source>
        <dbReference type="PIRNR" id="PIRNR038170"/>
    </source>
</evidence>
<organism evidence="8 9">
    <name type="scientific">Ignelater luminosus</name>
    <name type="common">Cucubano</name>
    <name type="synonym">Pyrophorus luminosus</name>
    <dbReference type="NCBI Taxonomy" id="2038154"/>
    <lineage>
        <taxon>Eukaryota</taxon>
        <taxon>Metazoa</taxon>
        <taxon>Ecdysozoa</taxon>
        <taxon>Arthropoda</taxon>
        <taxon>Hexapoda</taxon>
        <taxon>Insecta</taxon>
        <taxon>Pterygota</taxon>
        <taxon>Neoptera</taxon>
        <taxon>Endopterygota</taxon>
        <taxon>Coleoptera</taxon>
        <taxon>Polyphaga</taxon>
        <taxon>Elateriformia</taxon>
        <taxon>Elateroidea</taxon>
        <taxon>Elateridae</taxon>
        <taxon>Agrypninae</taxon>
        <taxon>Pyrophorini</taxon>
        <taxon>Ignelater</taxon>
    </lineage>
</organism>
<comment type="caution">
    <text evidence="8">The sequence shown here is derived from an EMBL/GenBank/DDBJ whole genome shotgun (WGS) entry which is preliminary data.</text>
</comment>
<dbReference type="PANTHER" id="PTHR12945">
    <property type="entry name" value="TRANSLATION INITIATION FACTOR EIF3-RELATED"/>
    <property type="match status" value="1"/>
</dbReference>
<proteinExistence type="inferred from homology"/>
<dbReference type="PANTHER" id="PTHR12945:SF0">
    <property type="entry name" value="TRNA (ADENINE(58)-N(1))-METHYLTRANSFERASE NON-CATALYTIC SUBUNIT TRM6"/>
    <property type="match status" value="1"/>
</dbReference>
<keyword evidence="9" id="KW-1185">Reference proteome</keyword>
<dbReference type="AlphaFoldDB" id="A0A8K0G9Q0"/>
<feature type="region of interest" description="Disordered" evidence="7">
    <location>
        <begin position="272"/>
        <end position="345"/>
    </location>
</feature>
<dbReference type="PIRSF" id="PIRSF038170">
    <property type="entry name" value="tRNA_m1A_mtfrase"/>
    <property type="match status" value="1"/>
</dbReference>
<comment type="subcellular location">
    <subcellularLocation>
        <location evidence="1 6">Nucleus</location>
    </subcellularLocation>
</comment>
<accession>A0A8K0G9Q0</accession>
<reference evidence="8" key="1">
    <citation type="submission" date="2019-08" db="EMBL/GenBank/DDBJ databases">
        <title>The genome of the North American firefly Photinus pyralis.</title>
        <authorList>
            <consortium name="Photinus pyralis genome working group"/>
            <person name="Fallon T.R."/>
            <person name="Sander Lower S.E."/>
            <person name="Weng J.-K."/>
        </authorList>
    </citation>
    <scope>NUCLEOTIDE SEQUENCE</scope>
    <source>
        <strain evidence="8">TRF0915ILg1</strain>
        <tissue evidence="8">Whole body</tissue>
    </source>
</reference>
<dbReference type="GO" id="GO:0030488">
    <property type="term" value="P:tRNA methylation"/>
    <property type="evidence" value="ECO:0007669"/>
    <property type="project" value="InterPro"/>
</dbReference>
<evidence type="ECO:0000256" key="2">
    <source>
        <dbReference type="ARBA" id="ARBA00008320"/>
    </source>
</evidence>
<keyword evidence="4 6" id="KW-0819">tRNA processing</keyword>
<dbReference type="GO" id="GO:0031515">
    <property type="term" value="C:tRNA (m1A) methyltransferase complex"/>
    <property type="evidence" value="ECO:0007669"/>
    <property type="project" value="UniProtKB-UniRule"/>
</dbReference>
<evidence type="ECO:0000256" key="4">
    <source>
        <dbReference type="ARBA" id="ARBA00022694"/>
    </source>
</evidence>
<dbReference type="EMBL" id="VTPC01004745">
    <property type="protein sequence ID" value="KAF2896790.1"/>
    <property type="molecule type" value="Genomic_DNA"/>
</dbReference>
<feature type="compositionally biased region" description="Basic and acidic residues" evidence="7">
    <location>
        <begin position="273"/>
        <end position="285"/>
    </location>
</feature>
<evidence type="ECO:0000256" key="5">
    <source>
        <dbReference type="ARBA" id="ARBA00023242"/>
    </source>
</evidence>
<evidence type="ECO:0000313" key="9">
    <source>
        <dbReference type="Proteomes" id="UP000801492"/>
    </source>
</evidence>
<evidence type="ECO:0000256" key="3">
    <source>
        <dbReference type="ARBA" id="ARBA00021704"/>
    </source>
</evidence>